<dbReference type="Pfam" id="PF01381">
    <property type="entry name" value="HTH_3"/>
    <property type="match status" value="1"/>
</dbReference>
<dbReference type="EMBL" id="JBEPLO010000005">
    <property type="protein sequence ID" value="MET3557568.1"/>
    <property type="molecule type" value="Genomic_DNA"/>
</dbReference>
<dbReference type="RefSeq" id="WP_354364396.1">
    <property type="nucleotide sequence ID" value="NZ_JBEPLO010000005.1"/>
</dbReference>
<dbReference type="PROSITE" id="PS50943">
    <property type="entry name" value="HTH_CROC1"/>
    <property type="match status" value="1"/>
</dbReference>
<keyword evidence="2" id="KW-0238">DNA-binding</keyword>
<evidence type="ECO:0000313" key="6">
    <source>
        <dbReference type="Proteomes" id="UP001549122"/>
    </source>
</evidence>
<feature type="domain" description="HTH cro/C1-type" evidence="4">
    <location>
        <begin position="15"/>
        <end position="69"/>
    </location>
</feature>
<evidence type="ECO:0000256" key="3">
    <source>
        <dbReference type="ARBA" id="ARBA00023163"/>
    </source>
</evidence>
<proteinExistence type="predicted"/>
<evidence type="ECO:0000259" key="4">
    <source>
        <dbReference type="PROSITE" id="PS50943"/>
    </source>
</evidence>
<dbReference type="SMART" id="SM00530">
    <property type="entry name" value="HTH_XRE"/>
    <property type="match status" value="1"/>
</dbReference>
<dbReference type="PANTHER" id="PTHR46797">
    <property type="entry name" value="HTH-TYPE TRANSCRIPTIONAL REGULATOR"/>
    <property type="match status" value="1"/>
</dbReference>
<dbReference type="Gene3D" id="1.10.260.40">
    <property type="entry name" value="lambda repressor-like DNA-binding domains"/>
    <property type="match status" value="1"/>
</dbReference>
<dbReference type="SUPFAM" id="SSF47413">
    <property type="entry name" value="lambda repressor-like DNA-binding domains"/>
    <property type="match status" value="1"/>
</dbReference>
<protein>
    <submittedName>
        <fullName evidence="5">Transcriptional regulator with XRE-family HTH domain</fullName>
    </submittedName>
</protein>
<dbReference type="Proteomes" id="UP001549122">
    <property type="component" value="Unassembled WGS sequence"/>
</dbReference>
<evidence type="ECO:0000256" key="2">
    <source>
        <dbReference type="ARBA" id="ARBA00023125"/>
    </source>
</evidence>
<reference evidence="5 6" key="1">
    <citation type="submission" date="2024-06" db="EMBL/GenBank/DDBJ databases">
        <title>Genomic Encyclopedia of Type Strains, Phase IV (KMG-IV): sequencing the most valuable type-strain genomes for metagenomic binning, comparative biology and taxonomic classification.</title>
        <authorList>
            <person name="Goeker M."/>
        </authorList>
    </citation>
    <scope>NUCLEOTIDE SEQUENCE [LARGE SCALE GENOMIC DNA]</scope>
    <source>
        <strain evidence="5 6">DSM 28303</strain>
    </source>
</reference>
<dbReference type="InterPro" id="IPR010982">
    <property type="entry name" value="Lambda_DNA-bd_dom_sf"/>
</dbReference>
<comment type="caution">
    <text evidence="5">The sequence shown here is derived from an EMBL/GenBank/DDBJ whole genome shotgun (WGS) entry which is preliminary data.</text>
</comment>
<evidence type="ECO:0000256" key="1">
    <source>
        <dbReference type="ARBA" id="ARBA00023015"/>
    </source>
</evidence>
<name>A0ABV2FG85_9STRE</name>
<dbReference type="InterPro" id="IPR050807">
    <property type="entry name" value="TransReg_Diox_bact_type"/>
</dbReference>
<organism evidence="5 6">
    <name type="scientific">Streptococcus rupicaprae</name>
    <dbReference type="NCBI Taxonomy" id="759619"/>
    <lineage>
        <taxon>Bacteria</taxon>
        <taxon>Bacillati</taxon>
        <taxon>Bacillota</taxon>
        <taxon>Bacilli</taxon>
        <taxon>Lactobacillales</taxon>
        <taxon>Streptococcaceae</taxon>
        <taxon>Streptococcus</taxon>
    </lineage>
</organism>
<keyword evidence="3" id="KW-0804">Transcription</keyword>
<dbReference type="InterPro" id="IPR001387">
    <property type="entry name" value="Cro/C1-type_HTH"/>
</dbReference>
<dbReference type="CDD" id="cd00093">
    <property type="entry name" value="HTH_XRE"/>
    <property type="match status" value="1"/>
</dbReference>
<dbReference type="PANTHER" id="PTHR46797:SF23">
    <property type="entry name" value="HTH-TYPE TRANSCRIPTIONAL REGULATOR SUTR"/>
    <property type="match status" value="1"/>
</dbReference>
<accession>A0ABV2FG85</accession>
<keyword evidence="6" id="KW-1185">Reference proteome</keyword>
<gene>
    <name evidence="5" type="ORF">ABID29_000678</name>
</gene>
<keyword evidence="1" id="KW-0805">Transcription regulation</keyword>
<sequence length="110" mass="12971">MNDNQFLQEYVALRIRQIRLDKGISQEHLSEKADLSAKYIHNIENQKFNLKIQTLEKIIAALDYTPQDFFAFQSNPDDQLLLLIDQLNKLDAHNREEVLNAFNRLVQKML</sequence>
<evidence type="ECO:0000313" key="5">
    <source>
        <dbReference type="EMBL" id="MET3557568.1"/>
    </source>
</evidence>